<feature type="transmembrane region" description="Helical" evidence="1">
    <location>
        <begin position="36"/>
        <end position="57"/>
    </location>
</feature>
<proteinExistence type="predicted"/>
<name>A0A8D9F7W4_9HEMI</name>
<evidence type="ECO:0000256" key="1">
    <source>
        <dbReference type="SAM" id="Phobius"/>
    </source>
</evidence>
<keyword evidence="1" id="KW-0472">Membrane</keyword>
<organism evidence="2">
    <name type="scientific">Cacopsylla melanoneura</name>
    <dbReference type="NCBI Taxonomy" id="428564"/>
    <lineage>
        <taxon>Eukaryota</taxon>
        <taxon>Metazoa</taxon>
        <taxon>Ecdysozoa</taxon>
        <taxon>Arthropoda</taxon>
        <taxon>Hexapoda</taxon>
        <taxon>Insecta</taxon>
        <taxon>Pterygota</taxon>
        <taxon>Neoptera</taxon>
        <taxon>Paraneoptera</taxon>
        <taxon>Hemiptera</taxon>
        <taxon>Sternorrhyncha</taxon>
        <taxon>Psylloidea</taxon>
        <taxon>Psyllidae</taxon>
        <taxon>Psyllinae</taxon>
        <taxon>Cacopsylla</taxon>
    </lineage>
</organism>
<protein>
    <submittedName>
        <fullName evidence="2">Uncharacterized protein</fullName>
    </submittedName>
</protein>
<evidence type="ECO:0000313" key="2">
    <source>
        <dbReference type="EMBL" id="CAG6780177.1"/>
    </source>
</evidence>
<sequence length="123" mass="14392">MQPAINHSLVTSDFDTQHRNISSFINLAKYFLPVPYRFLLFFLFLFFFKVSLFFFIVCKCRNVALLYVLHVCSVYKNNLKKHGEKCVCEYLLGPTLILDSPVLLEQLLTAQECGAFLRCRYVH</sequence>
<dbReference type="AlphaFoldDB" id="A0A8D9F7W4"/>
<keyword evidence="1" id="KW-1133">Transmembrane helix</keyword>
<accession>A0A8D9F7W4</accession>
<dbReference type="EMBL" id="HBUF01617331">
    <property type="protein sequence ID" value="CAG6780178.1"/>
    <property type="molecule type" value="Transcribed_RNA"/>
</dbReference>
<reference evidence="2" key="1">
    <citation type="submission" date="2021-05" db="EMBL/GenBank/DDBJ databases">
        <authorList>
            <person name="Alioto T."/>
            <person name="Alioto T."/>
            <person name="Gomez Garrido J."/>
        </authorList>
    </citation>
    <scope>NUCLEOTIDE SEQUENCE</scope>
</reference>
<keyword evidence="1" id="KW-0812">Transmembrane</keyword>
<dbReference type="EMBL" id="HBUF01617329">
    <property type="protein sequence ID" value="CAG6780177.1"/>
    <property type="molecule type" value="Transcribed_RNA"/>
</dbReference>